<dbReference type="EMBL" id="JAABOQ010000001">
    <property type="protein sequence ID" value="NER15975.1"/>
    <property type="molecule type" value="Genomic_DNA"/>
</dbReference>
<keyword evidence="2" id="KW-1185">Reference proteome</keyword>
<dbReference type="AlphaFoldDB" id="A0A6M0CDT4"/>
<dbReference type="RefSeq" id="WP_164029236.1">
    <property type="nucleotide sequence ID" value="NZ_JAABOQ010000001.1"/>
</dbReference>
<sequence>MKYVILVLTILLVSCSGYEDSRIDPSFQPEIEESDLHKDGEVETLFANNSKGVNIVIMGDGFVRNDLQINGAYEQEVKEQIDFLFTIPPFKGREQFFNVHIVYTESQETGVDGFNDTTYDTALDLRLSENNFFNAPRAIVFVNDEEVVYKYAERAVPARENIHLIMIVSKGSFINGAANGIMAIASENNLETMVHEVGHALGGLADEYFFEENRDENYDASFVNNLDNTNDLTAIKWNYIAAHPNYSDFVGAYEGGGYVPNNVWRPEQESLMKGGWRFFNTPSREQIVKRIHEINELPYSFEDDFINNDEFVRSSKQGTSKLYLPLQGCVSTKK</sequence>
<dbReference type="InterPro" id="IPR019026">
    <property type="entry name" value="Peptidase_M64_IgA"/>
</dbReference>
<protein>
    <recommendedName>
        <fullName evidence="3">Peptidase M64</fullName>
    </recommendedName>
</protein>
<dbReference type="Pfam" id="PF09471">
    <property type="entry name" value="Peptidase_M64"/>
    <property type="match status" value="1"/>
</dbReference>
<dbReference type="GO" id="GO:0008237">
    <property type="term" value="F:metallopeptidase activity"/>
    <property type="evidence" value="ECO:0007669"/>
    <property type="project" value="InterPro"/>
</dbReference>
<comment type="caution">
    <text evidence="1">The sequence shown here is derived from an EMBL/GenBank/DDBJ whole genome shotgun (WGS) entry which is preliminary data.</text>
</comment>
<dbReference type="PROSITE" id="PS51257">
    <property type="entry name" value="PROKAR_LIPOPROTEIN"/>
    <property type="match status" value="1"/>
</dbReference>
<gene>
    <name evidence="1" type="ORF">GWK10_02075</name>
</gene>
<evidence type="ECO:0008006" key="3">
    <source>
        <dbReference type="Google" id="ProtNLM"/>
    </source>
</evidence>
<dbReference type="Gene3D" id="3.40.390.10">
    <property type="entry name" value="Collagenase (Catalytic Domain)"/>
    <property type="match status" value="1"/>
</dbReference>
<evidence type="ECO:0000313" key="1">
    <source>
        <dbReference type="EMBL" id="NER15975.1"/>
    </source>
</evidence>
<dbReference type="Proteomes" id="UP000474296">
    <property type="component" value="Unassembled WGS sequence"/>
</dbReference>
<reference evidence="1 2" key="1">
    <citation type="submission" date="2020-01" db="EMBL/GenBank/DDBJ databases">
        <title>Spongiivirga citrea KCTC 32990T.</title>
        <authorList>
            <person name="Wang G."/>
        </authorList>
    </citation>
    <scope>NUCLEOTIDE SEQUENCE [LARGE SCALE GENOMIC DNA]</scope>
    <source>
        <strain evidence="1 2">KCTC 32990</strain>
    </source>
</reference>
<proteinExistence type="predicted"/>
<dbReference type="InterPro" id="IPR024079">
    <property type="entry name" value="MetalloPept_cat_dom_sf"/>
</dbReference>
<name>A0A6M0CDT4_9FLAO</name>
<accession>A0A6M0CDT4</accession>
<organism evidence="1 2">
    <name type="scientific">Spongiivirga citrea</name>
    <dbReference type="NCBI Taxonomy" id="1481457"/>
    <lineage>
        <taxon>Bacteria</taxon>
        <taxon>Pseudomonadati</taxon>
        <taxon>Bacteroidota</taxon>
        <taxon>Flavobacteriia</taxon>
        <taxon>Flavobacteriales</taxon>
        <taxon>Flavobacteriaceae</taxon>
        <taxon>Spongiivirga</taxon>
    </lineage>
</organism>
<evidence type="ECO:0000313" key="2">
    <source>
        <dbReference type="Proteomes" id="UP000474296"/>
    </source>
</evidence>